<evidence type="ECO:0000313" key="2">
    <source>
        <dbReference type="Proteomes" id="UP000821845"/>
    </source>
</evidence>
<protein>
    <submittedName>
        <fullName evidence="1">Uncharacterized protein</fullName>
    </submittedName>
</protein>
<reference evidence="1" key="1">
    <citation type="submission" date="2020-05" db="EMBL/GenBank/DDBJ databases">
        <title>Large-scale comparative analyses of tick genomes elucidate their genetic diversity and vector capacities.</title>
        <authorList>
            <person name="Jia N."/>
            <person name="Wang J."/>
            <person name="Shi W."/>
            <person name="Du L."/>
            <person name="Sun Y."/>
            <person name="Zhan W."/>
            <person name="Jiang J."/>
            <person name="Wang Q."/>
            <person name="Zhang B."/>
            <person name="Ji P."/>
            <person name="Sakyi L.B."/>
            <person name="Cui X."/>
            <person name="Yuan T."/>
            <person name="Jiang B."/>
            <person name="Yang W."/>
            <person name="Lam T.T.-Y."/>
            <person name="Chang Q."/>
            <person name="Ding S."/>
            <person name="Wang X."/>
            <person name="Zhu J."/>
            <person name="Ruan X."/>
            <person name="Zhao L."/>
            <person name="Wei J."/>
            <person name="Que T."/>
            <person name="Du C."/>
            <person name="Cheng J."/>
            <person name="Dai P."/>
            <person name="Han X."/>
            <person name="Huang E."/>
            <person name="Gao Y."/>
            <person name="Liu J."/>
            <person name="Shao H."/>
            <person name="Ye R."/>
            <person name="Li L."/>
            <person name="Wei W."/>
            <person name="Wang X."/>
            <person name="Wang C."/>
            <person name="Yang T."/>
            <person name="Huo Q."/>
            <person name="Li W."/>
            <person name="Guo W."/>
            <person name="Chen H."/>
            <person name="Zhou L."/>
            <person name="Ni X."/>
            <person name="Tian J."/>
            <person name="Zhou Y."/>
            <person name="Sheng Y."/>
            <person name="Liu T."/>
            <person name="Pan Y."/>
            <person name="Xia L."/>
            <person name="Li J."/>
            <person name="Zhao F."/>
            <person name="Cao W."/>
        </authorList>
    </citation>
    <scope>NUCLEOTIDE SEQUENCE</scope>
    <source>
        <strain evidence="1">Hyas-2018</strain>
    </source>
</reference>
<keyword evidence="2" id="KW-1185">Reference proteome</keyword>
<dbReference type="Proteomes" id="UP000821845">
    <property type="component" value="Chromosome 11"/>
</dbReference>
<organism evidence="1 2">
    <name type="scientific">Hyalomma asiaticum</name>
    <name type="common">Tick</name>
    <dbReference type="NCBI Taxonomy" id="266040"/>
    <lineage>
        <taxon>Eukaryota</taxon>
        <taxon>Metazoa</taxon>
        <taxon>Ecdysozoa</taxon>
        <taxon>Arthropoda</taxon>
        <taxon>Chelicerata</taxon>
        <taxon>Arachnida</taxon>
        <taxon>Acari</taxon>
        <taxon>Parasitiformes</taxon>
        <taxon>Ixodida</taxon>
        <taxon>Ixodoidea</taxon>
        <taxon>Ixodidae</taxon>
        <taxon>Hyalomminae</taxon>
        <taxon>Hyalomma</taxon>
    </lineage>
</organism>
<name>A0ACB7T6S6_HYAAI</name>
<proteinExistence type="predicted"/>
<gene>
    <name evidence="1" type="ORF">HPB50_023644</name>
</gene>
<accession>A0ACB7T6S6</accession>
<dbReference type="EMBL" id="CM023491">
    <property type="protein sequence ID" value="KAH6941838.1"/>
    <property type="molecule type" value="Genomic_DNA"/>
</dbReference>
<evidence type="ECO:0000313" key="1">
    <source>
        <dbReference type="EMBL" id="KAH6941838.1"/>
    </source>
</evidence>
<sequence>MLVFLCNVLRARRPCTVYHTTTTGRWVIGRNATEVTKCFYITRWVSTRIEYALQLHKPWQQALRALGSTRYKQLYEGHKELINAEHREYSPSDDYEIVAAHRIH</sequence>
<comment type="caution">
    <text evidence="1">The sequence shown here is derived from an EMBL/GenBank/DDBJ whole genome shotgun (WGS) entry which is preliminary data.</text>
</comment>